<protein>
    <submittedName>
        <fullName evidence="1">Uncharacterized protein</fullName>
    </submittedName>
</protein>
<evidence type="ECO:0000313" key="2">
    <source>
        <dbReference type="Proteomes" id="UP000245634"/>
    </source>
</evidence>
<keyword evidence="2" id="KW-1185">Reference proteome</keyword>
<dbReference type="EMBL" id="QGGL01000008">
    <property type="protein sequence ID" value="PWK13016.1"/>
    <property type="molecule type" value="Genomic_DNA"/>
</dbReference>
<organism evidence="1 2">
    <name type="scientific">Tumebacillus permanentifrigoris</name>
    <dbReference type="NCBI Taxonomy" id="378543"/>
    <lineage>
        <taxon>Bacteria</taxon>
        <taxon>Bacillati</taxon>
        <taxon>Bacillota</taxon>
        <taxon>Bacilli</taxon>
        <taxon>Bacillales</taxon>
        <taxon>Alicyclobacillaceae</taxon>
        <taxon>Tumebacillus</taxon>
    </lineage>
</organism>
<evidence type="ECO:0000313" key="1">
    <source>
        <dbReference type="EMBL" id="PWK13016.1"/>
    </source>
</evidence>
<proteinExistence type="predicted"/>
<reference evidence="1 2" key="1">
    <citation type="submission" date="2018-05" db="EMBL/GenBank/DDBJ databases">
        <title>Genomic Encyclopedia of Type Strains, Phase IV (KMG-IV): sequencing the most valuable type-strain genomes for metagenomic binning, comparative biology and taxonomic classification.</title>
        <authorList>
            <person name="Goeker M."/>
        </authorList>
    </citation>
    <scope>NUCLEOTIDE SEQUENCE [LARGE SCALE GENOMIC DNA]</scope>
    <source>
        <strain evidence="1 2">DSM 18773</strain>
    </source>
</reference>
<accession>A0A316D8A4</accession>
<sequence length="108" mass="11990">MECMQRLTDCEILEFSGTLLVTDAYSIGFSAPLFFGRSLDSLEALREEHLPALLHRRITDVQVEAERQMILTVEDAGLLVLSLQPEEQDGSEAAVVHFNSGEIILIAD</sequence>
<name>A0A316D8A4_9BACL</name>
<comment type="caution">
    <text evidence="1">The sequence shown here is derived from an EMBL/GenBank/DDBJ whole genome shotgun (WGS) entry which is preliminary data.</text>
</comment>
<gene>
    <name evidence="1" type="ORF">C7459_10834</name>
</gene>
<dbReference type="AlphaFoldDB" id="A0A316D8A4"/>
<dbReference type="RefSeq" id="WP_109688926.1">
    <property type="nucleotide sequence ID" value="NZ_QGGL01000008.1"/>
</dbReference>
<dbReference type="Proteomes" id="UP000245634">
    <property type="component" value="Unassembled WGS sequence"/>
</dbReference>